<proteinExistence type="predicted"/>
<evidence type="ECO:0000256" key="1">
    <source>
        <dbReference type="SAM" id="MobiDB-lite"/>
    </source>
</evidence>
<organism evidence="2">
    <name type="scientific">marine sediment metagenome</name>
    <dbReference type="NCBI Taxonomy" id="412755"/>
    <lineage>
        <taxon>unclassified sequences</taxon>
        <taxon>metagenomes</taxon>
        <taxon>ecological metagenomes</taxon>
    </lineage>
</organism>
<feature type="compositionally biased region" description="Basic residues" evidence="1">
    <location>
        <begin position="97"/>
        <end position="108"/>
    </location>
</feature>
<dbReference type="EMBL" id="LAZR01054957">
    <property type="protein sequence ID" value="KKK77438.1"/>
    <property type="molecule type" value="Genomic_DNA"/>
</dbReference>
<comment type="caution">
    <text evidence="2">The sequence shown here is derived from an EMBL/GenBank/DDBJ whole genome shotgun (WGS) entry which is preliminary data.</text>
</comment>
<accession>A0A0F8Y7X4</accession>
<dbReference type="AlphaFoldDB" id="A0A0F8Y7X4"/>
<feature type="region of interest" description="Disordered" evidence="1">
    <location>
        <begin position="1"/>
        <end position="26"/>
    </location>
</feature>
<reference evidence="2" key="1">
    <citation type="journal article" date="2015" name="Nature">
        <title>Complex archaea that bridge the gap between prokaryotes and eukaryotes.</title>
        <authorList>
            <person name="Spang A."/>
            <person name="Saw J.H."/>
            <person name="Jorgensen S.L."/>
            <person name="Zaremba-Niedzwiedzka K."/>
            <person name="Martijn J."/>
            <person name="Lind A.E."/>
            <person name="van Eijk R."/>
            <person name="Schleper C."/>
            <person name="Guy L."/>
            <person name="Ettema T.J."/>
        </authorList>
    </citation>
    <scope>NUCLEOTIDE SEQUENCE</scope>
</reference>
<feature type="region of interest" description="Disordered" evidence="1">
    <location>
        <begin position="39"/>
        <end position="108"/>
    </location>
</feature>
<protein>
    <submittedName>
        <fullName evidence="2">Uncharacterized protein</fullName>
    </submittedName>
</protein>
<feature type="compositionally biased region" description="Basic and acidic residues" evidence="1">
    <location>
        <begin position="83"/>
        <end position="96"/>
    </location>
</feature>
<sequence length="108" mass="12680">MAVRTGLQPRRRRGGAGDITRGNPFRDLTHEETLKRVKKKVRKGDIKRSRRLIKKMLKEPTTGDPERRERAIRSGVSEGISEEGVKIDFKPRNRPERRPKRAPRFRLR</sequence>
<gene>
    <name evidence="2" type="ORF">LCGC14_2853610</name>
</gene>
<evidence type="ECO:0000313" key="2">
    <source>
        <dbReference type="EMBL" id="KKK77438.1"/>
    </source>
</evidence>
<name>A0A0F8Y7X4_9ZZZZ</name>